<evidence type="ECO:0000313" key="2">
    <source>
        <dbReference type="Proteomes" id="UP000234681"/>
    </source>
</evidence>
<organism evidence="1 2">
    <name type="scientific">Rattus norvegicus</name>
    <name type="common">Rat</name>
    <dbReference type="NCBI Taxonomy" id="10116"/>
    <lineage>
        <taxon>Eukaryota</taxon>
        <taxon>Metazoa</taxon>
        <taxon>Chordata</taxon>
        <taxon>Craniata</taxon>
        <taxon>Vertebrata</taxon>
        <taxon>Euteleostomi</taxon>
        <taxon>Mammalia</taxon>
        <taxon>Eutheria</taxon>
        <taxon>Euarchontoglires</taxon>
        <taxon>Glires</taxon>
        <taxon>Rodentia</taxon>
        <taxon>Myomorpha</taxon>
        <taxon>Muroidea</taxon>
        <taxon>Muridae</taxon>
        <taxon>Murinae</taxon>
        <taxon>Rattus</taxon>
    </lineage>
</organism>
<sequence>MTNFSSSSPASHSSTSSLVPLLSFSVLLKQQPLMHVALLEKGNMPSWLLIWEADKEAIKTKRI</sequence>
<gene>
    <name evidence="1" type="ORF">rCG_28782</name>
</gene>
<dbReference type="Proteomes" id="UP000234681">
    <property type="component" value="Chromosome 2"/>
</dbReference>
<reference evidence="2" key="1">
    <citation type="submission" date="2005-09" db="EMBL/GenBank/DDBJ databases">
        <authorList>
            <person name="Mural R.J."/>
            <person name="Li P.W."/>
            <person name="Adams M.D."/>
            <person name="Amanatides P.G."/>
            <person name="Baden-Tillson H."/>
            <person name="Barnstead M."/>
            <person name="Chin S.H."/>
            <person name="Dew I."/>
            <person name="Evans C.A."/>
            <person name="Ferriera S."/>
            <person name="Flanigan M."/>
            <person name="Fosler C."/>
            <person name="Glodek A."/>
            <person name="Gu Z."/>
            <person name="Holt R.A."/>
            <person name="Jennings D."/>
            <person name="Kraft C.L."/>
            <person name="Lu F."/>
            <person name="Nguyen T."/>
            <person name="Nusskern D.R."/>
            <person name="Pfannkoch C.M."/>
            <person name="Sitter C."/>
            <person name="Sutton G.G."/>
            <person name="Venter J.C."/>
            <person name="Wang Z."/>
            <person name="Woodage T."/>
            <person name="Zheng X.H."/>
            <person name="Zhong F."/>
        </authorList>
    </citation>
    <scope>NUCLEOTIDE SEQUENCE [LARGE SCALE GENOMIC DNA]</scope>
    <source>
        <strain>BN</strain>
        <strain evidence="2">Sprague-Dawley</strain>
    </source>
</reference>
<proteinExistence type="predicted"/>
<protein>
    <submittedName>
        <fullName evidence="1">RCG28782, isoform CRA_a</fullName>
    </submittedName>
</protein>
<dbReference type="AlphaFoldDB" id="A6HV74"/>
<accession>A6HV74</accession>
<name>A6HV74_RAT</name>
<evidence type="ECO:0000313" key="1">
    <source>
        <dbReference type="EMBL" id="EDL82009.1"/>
    </source>
</evidence>
<dbReference type="EMBL" id="CH473952">
    <property type="protein sequence ID" value="EDL82009.1"/>
    <property type="molecule type" value="Genomic_DNA"/>
</dbReference>